<name>A0AAD5RDB4_PARTN</name>
<feature type="compositionally biased region" description="Polar residues" evidence="1">
    <location>
        <begin position="792"/>
        <end position="801"/>
    </location>
</feature>
<keyword evidence="3" id="KW-1185">Reference proteome</keyword>
<feature type="region of interest" description="Disordered" evidence="1">
    <location>
        <begin position="933"/>
        <end position="952"/>
    </location>
</feature>
<feature type="region of interest" description="Disordered" evidence="1">
    <location>
        <begin position="123"/>
        <end position="163"/>
    </location>
</feature>
<sequence length="952" mass="105491">MGRVIVRNSCSADIFVSLLVHAASTGQSLKMRDARPLNSGGPRTKGSGGWTAASQPAGRTNNVSIHLGPSSIVCCLTKESTSSTVTKYLCSRDSKTSMTSDIRVNPFTEEEVARLNEKVKNMKFSRPPPRLPTPRVHSKATTSQNQTTSLPQTPQTPQTSAEVERSLCGMVATVVDNEVRSYGSDDQDFKLPWRNYMCDGMDWIQELSDKDDSPVKMDKNRDHDYSSSLDNMPDVCEMKADSPVDREKVEDDSNDLKSCPSSTVDCDEVIVDSCTIHPKETISDTRSIVHNQQLQSKADRERDGFRVVPECAEGTIGMFKKPTYGRLLLNNDFPMESMKHIMNSAVENLTAYFNKPQSEPLQSAMNSESDGPTSVADTSVPNENVPKNQDTTEAEPVANGIKRARRSKRKGRNKTIRKANNGVVLNSDSTKDSPQNSLENQQALENMKKKRKRKLSIVSTTSDGPKKSFKIVIRRDVSTEIASRPVAENGDKTVSSAMRSSGDTIVQNGESSLSNTVTENTSTPAAQQTTLQRVRSTFNARLSNLVKQSRILERTMEDVAENVENNTTVNAAASVTETPLSSEAVVDDDVIVIHESIKNKSKKSASNCLTLEESSLVGRLAALINVRSVNIQQNDWFEDLCWKGQQFENHLDRQLGTLWRAKAELLRRRGQQMMERTRCLSLLHKHKNDLLAYRNESFRMRSDAIAKEILSQCSQKSANLRYLPLEDGRYSQPTLGLRVDQGPRQHMPTTNNTQAVAPHHVRPRIMIPKHHTQQVNEGTSSRCVPVRLSPRQRVSSSSYTPQAFHEKSNDMPVNGLKPPSDEVVPRDPMPSSSAAMASQKSANTSSDPSVRMKATSLSMEQKKSHPPFQVNSPKELTTGVPFGVPSGTLAAGQQPQETRVIAKSASVIPQPRYILKNGVRYERKYAVAPTGHRVKPFYSPTSSNQSERFESS</sequence>
<feature type="compositionally biased region" description="Polar residues" evidence="1">
    <location>
        <begin position="423"/>
        <end position="440"/>
    </location>
</feature>
<feature type="compositionally biased region" description="Low complexity" evidence="1">
    <location>
        <begin position="141"/>
        <end position="160"/>
    </location>
</feature>
<feature type="region of interest" description="Disordered" evidence="1">
    <location>
        <begin position="31"/>
        <end position="57"/>
    </location>
</feature>
<dbReference type="EMBL" id="JAHQIW010007451">
    <property type="protein sequence ID" value="KAJ1374335.1"/>
    <property type="molecule type" value="Genomic_DNA"/>
</dbReference>
<evidence type="ECO:0000256" key="1">
    <source>
        <dbReference type="SAM" id="MobiDB-lite"/>
    </source>
</evidence>
<dbReference type="Proteomes" id="UP001196413">
    <property type="component" value="Unassembled WGS sequence"/>
</dbReference>
<dbReference type="AlphaFoldDB" id="A0AAD5RDB4"/>
<evidence type="ECO:0000313" key="3">
    <source>
        <dbReference type="Proteomes" id="UP001196413"/>
    </source>
</evidence>
<protein>
    <submittedName>
        <fullName evidence="2">Uncharacterized protein</fullName>
    </submittedName>
</protein>
<organism evidence="2 3">
    <name type="scientific">Parelaphostrongylus tenuis</name>
    <name type="common">Meningeal worm</name>
    <dbReference type="NCBI Taxonomy" id="148309"/>
    <lineage>
        <taxon>Eukaryota</taxon>
        <taxon>Metazoa</taxon>
        <taxon>Ecdysozoa</taxon>
        <taxon>Nematoda</taxon>
        <taxon>Chromadorea</taxon>
        <taxon>Rhabditida</taxon>
        <taxon>Rhabditina</taxon>
        <taxon>Rhabditomorpha</taxon>
        <taxon>Strongyloidea</taxon>
        <taxon>Metastrongylidae</taxon>
        <taxon>Parelaphostrongylus</taxon>
    </lineage>
</organism>
<feature type="compositionally biased region" description="Low complexity" evidence="1">
    <location>
        <begin position="831"/>
        <end position="842"/>
    </location>
</feature>
<feature type="region of interest" description="Disordered" evidence="1">
    <location>
        <begin position="770"/>
        <end position="875"/>
    </location>
</feature>
<feature type="region of interest" description="Disordered" evidence="1">
    <location>
        <begin position="358"/>
        <end position="440"/>
    </location>
</feature>
<evidence type="ECO:0000313" key="2">
    <source>
        <dbReference type="EMBL" id="KAJ1374335.1"/>
    </source>
</evidence>
<feature type="compositionally biased region" description="Polar residues" evidence="1">
    <location>
        <begin position="773"/>
        <end position="782"/>
    </location>
</feature>
<comment type="caution">
    <text evidence="2">The sequence shown here is derived from an EMBL/GenBank/DDBJ whole genome shotgun (WGS) entry which is preliminary data.</text>
</comment>
<proteinExistence type="predicted"/>
<feature type="compositionally biased region" description="Polar residues" evidence="1">
    <location>
        <begin position="358"/>
        <end position="391"/>
    </location>
</feature>
<feature type="compositionally biased region" description="Basic residues" evidence="1">
    <location>
        <begin position="402"/>
        <end position="417"/>
    </location>
</feature>
<reference evidence="2" key="1">
    <citation type="submission" date="2021-06" db="EMBL/GenBank/DDBJ databases">
        <title>Parelaphostrongylus tenuis whole genome reference sequence.</title>
        <authorList>
            <person name="Garwood T.J."/>
            <person name="Larsen P.A."/>
            <person name="Fountain-Jones N.M."/>
            <person name="Garbe J.R."/>
            <person name="Macchietto M.G."/>
            <person name="Kania S.A."/>
            <person name="Gerhold R.W."/>
            <person name="Richards J.E."/>
            <person name="Wolf T.M."/>
        </authorList>
    </citation>
    <scope>NUCLEOTIDE SEQUENCE</scope>
    <source>
        <strain evidence="2">MNPRO001-30</strain>
        <tissue evidence="2">Meninges</tissue>
    </source>
</reference>
<gene>
    <name evidence="2" type="ORF">KIN20_037004</name>
</gene>
<accession>A0AAD5RDB4</accession>